<protein>
    <submittedName>
        <fullName evidence="1">Uncharacterized protein</fullName>
    </submittedName>
</protein>
<sequence length="213" mass="24011">MAVTAAKILMPISTIFGTLSQVGYADDAERYKRAVEAKLRPESIRFALMFASLLQMIHERLKLVVLDEVREFYSVGCDDSGRSIVNEAAYRRAVLDLAPKNKFRASLLWLVESEAITTAQADRLEDIYVHRHAVTHELIKYIVDPDERLDTGLFVEAVEILKAIKRFWAGIMVYTTIDNPADVDLDQVVSLDMMVLQHCVDAVIEGTRAHASE</sequence>
<evidence type="ECO:0000313" key="1">
    <source>
        <dbReference type="EMBL" id="NEW32786.1"/>
    </source>
</evidence>
<evidence type="ECO:0000313" key="2">
    <source>
        <dbReference type="Proteomes" id="UP000471166"/>
    </source>
</evidence>
<dbReference type="AlphaFoldDB" id="A0A6P1CNM4"/>
<comment type="caution">
    <text evidence="1">The sequence shown here is derived from an EMBL/GenBank/DDBJ whole genome shotgun (WGS) entry which is preliminary data.</text>
</comment>
<accession>A0A6P1CNM4</accession>
<reference evidence="1 2" key="1">
    <citation type="submission" date="2020-01" db="EMBL/GenBank/DDBJ databases">
        <title>Genetics and antimicrobial susceptibilities of Nocardia species isolated from the soil; a comparison with species isolated from humans.</title>
        <authorList>
            <person name="Carrasco G."/>
            <person name="Monzon S."/>
            <person name="Sansegundo M."/>
            <person name="Garcia E."/>
            <person name="Garrido N."/>
            <person name="Medina M.J."/>
            <person name="Villalon P."/>
            <person name="Ramirez-Arocha A.C."/>
            <person name="Jimenez P."/>
            <person name="Cuesta I."/>
            <person name="Valdezate S."/>
        </authorList>
    </citation>
    <scope>NUCLEOTIDE SEQUENCE [LARGE SCALE GENOMIC DNA]</scope>
    <source>
        <strain evidence="1 2">CNM20110626</strain>
    </source>
</reference>
<dbReference type="Proteomes" id="UP000471166">
    <property type="component" value="Unassembled WGS sequence"/>
</dbReference>
<name>A0A6P1CNM4_9NOCA</name>
<proteinExistence type="predicted"/>
<dbReference type="EMBL" id="JAAGVB010000011">
    <property type="protein sequence ID" value="NEW32786.1"/>
    <property type="molecule type" value="Genomic_DNA"/>
</dbReference>
<gene>
    <name evidence="1" type="ORF">GV791_09450</name>
</gene>
<dbReference type="RefSeq" id="WP_163843653.1">
    <property type="nucleotide sequence ID" value="NZ_CP107969.1"/>
</dbReference>
<organism evidence="1 2">
    <name type="scientific">Nocardia cyriacigeorgica</name>
    <dbReference type="NCBI Taxonomy" id="135487"/>
    <lineage>
        <taxon>Bacteria</taxon>
        <taxon>Bacillati</taxon>
        <taxon>Actinomycetota</taxon>
        <taxon>Actinomycetes</taxon>
        <taxon>Mycobacteriales</taxon>
        <taxon>Nocardiaceae</taxon>
        <taxon>Nocardia</taxon>
    </lineage>
</organism>